<feature type="transmembrane region" description="Helical" evidence="1">
    <location>
        <begin position="12"/>
        <end position="33"/>
    </location>
</feature>
<feature type="transmembrane region" description="Helical" evidence="1">
    <location>
        <begin position="252"/>
        <end position="276"/>
    </location>
</feature>
<evidence type="ECO:0000313" key="2">
    <source>
        <dbReference type="EMBL" id="KAF2096824.1"/>
    </source>
</evidence>
<accession>A0A9P4IA07</accession>
<comment type="caution">
    <text evidence="2">The sequence shown here is derived from an EMBL/GenBank/DDBJ whole genome shotgun (WGS) entry which is preliminary data.</text>
</comment>
<organism evidence="2 3">
    <name type="scientific">Rhizodiscina lignyota</name>
    <dbReference type="NCBI Taxonomy" id="1504668"/>
    <lineage>
        <taxon>Eukaryota</taxon>
        <taxon>Fungi</taxon>
        <taxon>Dikarya</taxon>
        <taxon>Ascomycota</taxon>
        <taxon>Pezizomycotina</taxon>
        <taxon>Dothideomycetes</taxon>
        <taxon>Pleosporomycetidae</taxon>
        <taxon>Aulographales</taxon>
        <taxon>Rhizodiscinaceae</taxon>
        <taxon>Rhizodiscina</taxon>
    </lineage>
</organism>
<feature type="transmembrane region" description="Helical" evidence="1">
    <location>
        <begin position="309"/>
        <end position="327"/>
    </location>
</feature>
<reference evidence="2" key="1">
    <citation type="journal article" date="2020" name="Stud. Mycol.">
        <title>101 Dothideomycetes genomes: a test case for predicting lifestyles and emergence of pathogens.</title>
        <authorList>
            <person name="Haridas S."/>
            <person name="Albert R."/>
            <person name="Binder M."/>
            <person name="Bloem J."/>
            <person name="Labutti K."/>
            <person name="Salamov A."/>
            <person name="Andreopoulos B."/>
            <person name="Baker S."/>
            <person name="Barry K."/>
            <person name="Bills G."/>
            <person name="Bluhm B."/>
            <person name="Cannon C."/>
            <person name="Castanera R."/>
            <person name="Culley D."/>
            <person name="Daum C."/>
            <person name="Ezra D."/>
            <person name="Gonzalez J."/>
            <person name="Henrissat B."/>
            <person name="Kuo A."/>
            <person name="Liang C."/>
            <person name="Lipzen A."/>
            <person name="Lutzoni F."/>
            <person name="Magnuson J."/>
            <person name="Mondo S."/>
            <person name="Nolan M."/>
            <person name="Ohm R."/>
            <person name="Pangilinan J."/>
            <person name="Park H.-J."/>
            <person name="Ramirez L."/>
            <person name="Alfaro M."/>
            <person name="Sun H."/>
            <person name="Tritt A."/>
            <person name="Yoshinaga Y."/>
            <person name="Zwiers L.-H."/>
            <person name="Turgeon B."/>
            <person name="Goodwin S."/>
            <person name="Spatafora J."/>
            <person name="Crous P."/>
            <person name="Grigoriev I."/>
        </authorList>
    </citation>
    <scope>NUCLEOTIDE SEQUENCE</scope>
    <source>
        <strain evidence="2">CBS 133067</strain>
    </source>
</reference>
<dbReference type="PANTHER" id="PTHR12459:SF15">
    <property type="entry name" value="TRANSMEMBRANE PROTEIN 135"/>
    <property type="match status" value="1"/>
</dbReference>
<keyword evidence="1" id="KW-0812">Transmembrane</keyword>
<feature type="transmembrane region" description="Helical" evidence="1">
    <location>
        <begin position="54"/>
        <end position="71"/>
    </location>
</feature>
<keyword evidence="1" id="KW-1133">Transmembrane helix</keyword>
<dbReference type="PANTHER" id="PTHR12459">
    <property type="entry name" value="TRANSMEMBRANE PROTEIN 135-RELATED"/>
    <property type="match status" value="1"/>
</dbReference>
<dbReference type="Proteomes" id="UP000799772">
    <property type="component" value="Unassembled WGS sequence"/>
</dbReference>
<keyword evidence="1" id="KW-0472">Membrane</keyword>
<proteinExistence type="predicted"/>
<feature type="transmembrane region" description="Helical" evidence="1">
    <location>
        <begin position="147"/>
        <end position="167"/>
    </location>
</feature>
<dbReference type="OrthoDB" id="4021778at2759"/>
<evidence type="ECO:0000256" key="1">
    <source>
        <dbReference type="SAM" id="Phobius"/>
    </source>
</evidence>
<dbReference type="AlphaFoldDB" id="A0A9P4IA07"/>
<evidence type="ECO:0000313" key="3">
    <source>
        <dbReference type="Proteomes" id="UP000799772"/>
    </source>
</evidence>
<gene>
    <name evidence="2" type="ORF">NA57DRAFT_42979</name>
</gene>
<evidence type="ECO:0008006" key="4">
    <source>
        <dbReference type="Google" id="ProtNLM"/>
    </source>
</evidence>
<dbReference type="InterPro" id="IPR026749">
    <property type="entry name" value="Tmem135"/>
</dbReference>
<feature type="non-terminal residue" evidence="2">
    <location>
        <position position="1"/>
    </location>
</feature>
<feature type="transmembrane region" description="Helical" evidence="1">
    <location>
        <begin position="348"/>
        <end position="372"/>
    </location>
</feature>
<protein>
    <recommendedName>
        <fullName evidence="4">Integral membrane protein</fullName>
    </recommendedName>
</protein>
<keyword evidence="3" id="KW-1185">Reference proteome</keyword>
<sequence>FLRQLRHVLTSAIGLHRFPAFCAVLVGGATLLQRPIGELVVKTRLVPTKNIRKIATFLAALFAASVSFALINGGKIPTSRPSATNATTSDSKIQDGLGISTSTLPPELLAGRSIDLTLFALVRALDVLFSSPSSSSSLKRRSSRPTIPWTTIFFTLSSATIMHAWFYSPSRLPRTYNSWISRAAQLDTRIPEALRRCRLGEWEYGRETDQADLLGPVCEEEGIPYESGDPAKTIPVNCEIVNRRRCTCEKHALLRFLQGWCFAALMYFPLHFLVLAKRLYSLRHFPSGRLRAGITDTVRTIIAASRSSSFLGAFIALVYYGVCLGRTRIGPGLLAALTRMRSMALRRVVAQMLDSGLAVTLGCFLCGLSILVEEPKRRVEIMLFVAPRAVGAWIPRRYHRKYLWREHLGFAISTAVVFTAVHEKSGRVRGVLGRVLGDVLKQS</sequence>
<name>A0A9P4IA07_9PEZI</name>
<dbReference type="EMBL" id="ML978129">
    <property type="protein sequence ID" value="KAF2096824.1"/>
    <property type="molecule type" value="Genomic_DNA"/>
</dbReference>